<keyword evidence="1" id="KW-0812">Transmembrane</keyword>
<dbReference type="EMBL" id="UOEQ01000199">
    <property type="protein sequence ID" value="VAW19143.1"/>
    <property type="molecule type" value="Genomic_DNA"/>
</dbReference>
<sequence length="294" mass="32138">MSNSSTAKIFLRLNAVFSVVTGLALLLMPETIAQMMFVDPGGWKAIILRGLGIGLLIFALDLAVMASNQFITKAMVMLIVIADIGWVLTSAIFILFYNFLFTSTGVLTIEIVAVFVAIFAIGQYVGAGKIVPPVPKISFVKKQGSLIATVTRKTNAPVSRVWDVMTDHLSYADVASNIAKVEILSGDGLGMIRRCYGPKGENWEETCDSFEEGRSFGFTIHTEAANYPYPFEELKGLWSVEPNGSGSEFSIKLSAKPKGNFIVRALFFPIAKKQFTPVLIDLANAWAMRMERGS</sequence>
<dbReference type="Gene3D" id="3.30.530.20">
    <property type="match status" value="1"/>
</dbReference>
<feature type="transmembrane region" description="Helical" evidence="1">
    <location>
        <begin position="46"/>
        <end position="64"/>
    </location>
</feature>
<evidence type="ECO:0000313" key="2">
    <source>
        <dbReference type="EMBL" id="VAW19143.1"/>
    </source>
</evidence>
<reference evidence="2" key="1">
    <citation type="submission" date="2018-06" db="EMBL/GenBank/DDBJ databases">
        <authorList>
            <person name="Zhirakovskaya E."/>
        </authorList>
    </citation>
    <scope>NUCLEOTIDE SEQUENCE</scope>
</reference>
<dbReference type="Pfam" id="PF10604">
    <property type="entry name" value="Polyketide_cyc2"/>
    <property type="match status" value="1"/>
</dbReference>
<feature type="transmembrane region" description="Helical" evidence="1">
    <location>
        <begin position="9"/>
        <end position="26"/>
    </location>
</feature>
<accession>A0A3B0TSH6</accession>
<gene>
    <name evidence="2" type="ORF">MNBD_ALPHA11-1697</name>
</gene>
<feature type="transmembrane region" description="Helical" evidence="1">
    <location>
        <begin position="106"/>
        <end position="127"/>
    </location>
</feature>
<feature type="transmembrane region" description="Helical" evidence="1">
    <location>
        <begin position="76"/>
        <end position="100"/>
    </location>
</feature>
<name>A0A3B0TSH6_9ZZZZ</name>
<keyword evidence="1" id="KW-0472">Membrane</keyword>
<proteinExistence type="predicted"/>
<dbReference type="InterPro" id="IPR023393">
    <property type="entry name" value="START-like_dom_sf"/>
</dbReference>
<protein>
    <submittedName>
        <fullName evidence="2">Uncharacterized protein</fullName>
    </submittedName>
</protein>
<dbReference type="SUPFAM" id="SSF55961">
    <property type="entry name" value="Bet v1-like"/>
    <property type="match status" value="1"/>
</dbReference>
<dbReference type="AlphaFoldDB" id="A0A3B0TSH6"/>
<dbReference type="InterPro" id="IPR019587">
    <property type="entry name" value="Polyketide_cyclase/dehydratase"/>
</dbReference>
<evidence type="ECO:0000256" key="1">
    <source>
        <dbReference type="SAM" id="Phobius"/>
    </source>
</evidence>
<organism evidence="2">
    <name type="scientific">hydrothermal vent metagenome</name>
    <dbReference type="NCBI Taxonomy" id="652676"/>
    <lineage>
        <taxon>unclassified sequences</taxon>
        <taxon>metagenomes</taxon>
        <taxon>ecological metagenomes</taxon>
    </lineage>
</organism>
<keyword evidence="1" id="KW-1133">Transmembrane helix</keyword>